<reference evidence="3" key="1">
    <citation type="submission" date="2022-11" db="UniProtKB">
        <authorList>
            <consortium name="WormBaseParasite"/>
        </authorList>
    </citation>
    <scope>IDENTIFICATION</scope>
</reference>
<sequence length="93" mass="9870">MAPLTAHVAPLTAQQRAPPPRNPMSSTTPSARVQNASDHSSGAHLQMCSYHGRYTHNDASCQVQHPDSAGPTNTAATGAGCCYFCPRRVHLTD</sequence>
<dbReference type="WBParaSite" id="nRc.2.0.1.t42110-RA">
    <property type="protein sequence ID" value="nRc.2.0.1.t42110-RA"/>
    <property type="gene ID" value="nRc.2.0.1.g42110"/>
</dbReference>
<evidence type="ECO:0000313" key="2">
    <source>
        <dbReference type="Proteomes" id="UP000887565"/>
    </source>
</evidence>
<feature type="region of interest" description="Disordered" evidence="1">
    <location>
        <begin position="1"/>
        <end position="42"/>
    </location>
</feature>
<keyword evidence="2" id="KW-1185">Reference proteome</keyword>
<organism evidence="2 3">
    <name type="scientific">Romanomermis culicivorax</name>
    <name type="common">Nematode worm</name>
    <dbReference type="NCBI Taxonomy" id="13658"/>
    <lineage>
        <taxon>Eukaryota</taxon>
        <taxon>Metazoa</taxon>
        <taxon>Ecdysozoa</taxon>
        <taxon>Nematoda</taxon>
        <taxon>Enoplea</taxon>
        <taxon>Dorylaimia</taxon>
        <taxon>Mermithida</taxon>
        <taxon>Mermithoidea</taxon>
        <taxon>Mermithidae</taxon>
        <taxon>Romanomermis</taxon>
    </lineage>
</organism>
<feature type="compositionally biased region" description="Polar residues" evidence="1">
    <location>
        <begin position="23"/>
        <end position="40"/>
    </location>
</feature>
<proteinExistence type="predicted"/>
<dbReference type="AlphaFoldDB" id="A0A915KX70"/>
<evidence type="ECO:0000313" key="3">
    <source>
        <dbReference type="WBParaSite" id="nRc.2.0.1.t42110-RA"/>
    </source>
</evidence>
<evidence type="ECO:0000256" key="1">
    <source>
        <dbReference type="SAM" id="MobiDB-lite"/>
    </source>
</evidence>
<dbReference type="Proteomes" id="UP000887565">
    <property type="component" value="Unplaced"/>
</dbReference>
<protein>
    <submittedName>
        <fullName evidence="3">Uncharacterized protein</fullName>
    </submittedName>
</protein>
<accession>A0A915KX70</accession>
<name>A0A915KX70_ROMCU</name>